<proteinExistence type="predicted"/>
<organism evidence="1 2">
    <name type="scientific">Erwinia pyri</name>
    <dbReference type="NCBI Taxonomy" id="3062598"/>
    <lineage>
        <taxon>Bacteria</taxon>
        <taxon>Pseudomonadati</taxon>
        <taxon>Pseudomonadota</taxon>
        <taxon>Gammaproteobacteria</taxon>
        <taxon>Enterobacterales</taxon>
        <taxon>Erwiniaceae</taxon>
        <taxon>Erwinia</taxon>
    </lineage>
</organism>
<dbReference type="EMBL" id="CP132353">
    <property type="protein sequence ID" value="WLS77130.1"/>
    <property type="molecule type" value="Genomic_DNA"/>
</dbReference>
<evidence type="ECO:0000313" key="1">
    <source>
        <dbReference type="EMBL" id="WLS77130.1"/>
    </source>
</evidence>
<reference evidence="1 2" key="1">
    <citation type="submission" date="2023-07" db="EMBL/GenBank/DDBJ databases">
        <title>Pathogenic bacteria of pear tree diseases.</title>
        <authorList>
            <person name="Zhang Z."/>
            <person name="He L."/>
            <person name="Huang R."/>
        </authorList>
    </citation>
    <scope>NUCLEOTIDE SEQUENCE [LARGE SCALE GENOMIC DNA]</scope>
    <source>
        <strain evidence="1 2">DE2</strain>
    </source>
</reference>
<keyword evidence="2" id="KW-1185">Reference proteome</keyword>
<dbReference type="RefSeq" id="WP_306205765.1">
    <property type="nucleotide sequence ID" value="NZ_CP132353.1"/>
</dbReference>
<name>A0AA50DJG8_9GAMM</name>
<gene>
    <name evidence="1" type="ORF">Q3V30_11570</name>
</gene>
<sequence length="142" mass="15894">MSHTFETCQAHIAPYAGITETLTLKAGQPSLFSPQNKGNMIALQQALVYSPSFHIAKYMPHILHNYGISNRKRSLKSLAYSKTQPGTFGAKVVRGIESNLNCTKIRKLFSACPNKWHKRYLIISGPEKSGAFIRPSSHFKRC</sequence>
<evidence type="ECO:0000313" key="2">
    <source>
        <dbReference type="Proteomes" id="UP001228139"/>
    </source>
</evidence>
<dbReference type="KEGG" id="epi:Q3V30_11570"/>
<protein>
    <submittedName>
        <fullName evidence="1">Uncharacterized protein</fullName>
    </submittedName>
</protein>
<dbReference type="Proteomes" id="UP001228139">
    <property type="component" value="Chromosome"/>
</dbReference>
<accession>A0AA50DJG8</accession>
<dbReference type="AlphaFoldDB" id="A0AA50DJG8"/>